<comment type="caution">
    <text evidence="3">The sequence shown here is derived from an EMBL/GenBank/DDBJ whole genome shotgun (WGS) entry which is preliminary data.</text>
</comment>
<dbReference type="SUPFAM" id="SSF53474">
    <property type="entry name" value="alpha/beta-Hydrolases"/>
    <property type="match status" value="1"/>
</dbReference>
<dbReference type="InterPro" id="IPR013736">
    <property type="entry name" value="Xaa-Pro_dipept_C"/>
</dbReference>
<dbReference type="InterPro" id="IPR005674">
    <property type="entry name" value="CocE/Ser_esterase"/>
</dbReference>
<dbReference type="NCBIfam" id="TIGR00976">
    <property type="entry name" value="CocE_NonD"/>
    <property type="match status" value="1"/>
</dbReference>
<feature type="domain" description="Xaa-Pro dipeptidyl-peptidase C-terminal" evidence="2">
    <location>
        <begin position="317"/>
        <end position="580"/>
    </location>
</feature>
<proteinExistence type="predicted"/>
<evidence type="ECO:0000313" key="4">
    <source>
        <dbReference type="Proteomes" id="UP000178606"/>
    </source>
</evidence>
<evidence type="ECO:0000313" key="3">
    <source>
        <dbReference type="EMBL" id="OGG54665.1"/>
    </source>
</evidence>
<dbReference type="Proteomes" id="UP000178606">
    <property type="component" value="Unassembled WGS sequence"/>
</dbReference>
<dbReference type="EMBL" id="MFKF01000099">
    <property type="protein sequence ID" value="OGG54665.1"/>
    <property type="molecule type" value="Genomic_DNA"/>
</dbReference>
<organism evidence="3 4">
    <name type="scientific">Handelsmanbacteria sp. (strain RIFCSPLOWO2_12_FULL_64_10)</name>
    <dbReference type="NCBI Taxonomy" id="1817868"/>
    <lineage>
        <taxon>Bacteria</taxon>
        <taxon>Candidatus Handelsmaniibacteriota</taxon>
    </lineage>
</organism>
<evidence type="ECO:0000256" key="1">
    <source>
        <dbReference type="ARBA" id="ARBA00022801"/>
    </source>
</evidence>
<dbReference type="Gene3D" id="2.60.120.260">
    <property type="entry name" value="Galactose-binding domain-like"/>
    <property type="match status" value="1"/>
</dbReference>
<dbReference type="InterPro" id="IPR000383">
    <property type="entry name" value="Xaa-Pro-like_dom"/>
</dbReference>
<dbReference type="Gene3D" id="3.40.50.1820">
    <property type="entry name" value="alpha/beta hydrolase"/>
    <property type="match status" value="1"/>
</dbReference>
<keyword evidence="1" id="KW-0378">Hydrolase</keyword>
<dbReference type="InterPro" id="IPR029058">
    <property type="entry name" value="AB_hydrolase_fold"/>
</dbReference>
<sequence length="595" mass="66112">MRDGVKLFTLIAIPNDATGPMPVVLTRTPYGAARRASRTDSPDIAVALPVVDEDLVRNGYIRVYQDVRGRYRSQGKYIMTMPTRGPYNSGRVDQVTDAWDTIDWLVKNVPGNSGRVGITGVSYDGFLTLMALLDPHPALKAAVPVNAMVDSWVGDDFYHHGAFRTVMLEYIYRQTASKDASHGIPWGYHDFYSAVLEAGSIGELGRRYGADRLPAWNRLLDHPAYDDYWQDQAVDRLLASAPRRVPVLTVHSLFDQEDIYGPLASHAVLAARDRKARKTHLAIGPWCHGQMTGDGSALGSLKWGADTSLQFRTQMLQPFWDHHLKGVRPAEPLPPVLAFETGSNRWRRFAAWPPKDEVEPARLYLHPGGGLSFDPPASAGEPFTEFVSDPAKPVPYRVRPIRPSFAGGDSTWRRWLADDQRPFADRPDVLTFVSQPLSAPVTVRGEVAATLFASTTGADADWVVKLIDLYPNEVPAQPELGGYQLMISGDILRGRYRESFGVARPIPPGEALPYRVSMPHVNHTFLPGHRLLVQVQSSWFPVYDRNPQTFVEDIAWAAPDDFQKATHRIHHARGAVSFVELSVQTDGAQQLKGKG</sequence>
<dbReference type="Pfam" id="PF02129">
    <property type="entry name" value="Peptidase_S15"/>
    <property type="match status" value="1"/>
</dbReference>
<dbReference type="AlphaFoldDB" id="A0A1F6CZU6"/>
<dbReference type="SMART" id="SM00939">
    <property type="entry name" value="PepX_C"/>
    <property type="match status" value="1"/>
</dbReference>
<dbReference type="GO" id="GO:0008239">
    <property type="term" value="F:dipeptidyl-peptidase activity"/>
    <property type="evidence" value="ECO:0007669"/>
    <property type="project" value="InterPro"/>
</dbReference>
<dbReference type="InterPro" id="IPR008979">
    <property type="entry name" value="Galactose-bd-like_sf"/>
</dbReference>
<accession>A0A1F6CZU6</accession>
<name>A0A1F6CZU6_HANXR</name>
<dbReference type="Pfam" id="PF08530">
    <property type="entry name" value="PepX_C"/>
    <property type="match status" value="1"/>
</dbReference>
<dbReference type="SUPFAM" id="SSF49785">
    <property type="entry name" value="Galactose-binding domain-like"/>
    <property type="match status" value="1"/>
</dbReference>
<protein>
    <submittedName>
        <fullName evidence="3">Glutaryl-7-ACA acylase</fullName>
    </submittedName>
</protein>
<evidence type="ECO:0000259" key="2">
    <source>
        <dbReference type="SMART" id="SM00939"/>
    </source>
</evidence>
<dbReference type="Gene3D" id="1.10.3020.10">
    <property type="entry name" value="alpha-amino acid ester hydrolase ( Helical cap domain)"/>
    <property type="match status" value="1"/>
</dbReference>
<gene>
    <name evidence="3" type="ORF">A3F84_13860</name>
</gene>
<reference evidence="3 4" key="1">
    <citation type="journal article" date="2016" name="Nat. Commun.">
        <title>Thousands of microbial genomes shed light on interconnected biogeochemical processes in an aquifer system.</title>
        <authorList>
            <person name="Anantharaman K."/>
            <person name="Brown C.T."/>
            <person name="Hug L.A."/>
            <person name="Sharon I."/>
            <person name="Castelle C.J."/>
            <person name="Probst A.J."/>
            <person name="Thomas B.C."/>
            <person name="Singh A."/>
            <person name="Wilkins M.J."/>
            <person name="Karaoz U."/>
            <person name="Brodie E.L."/>
            <person name="Williams K.H."/>
            <person name="Hubbard S.S."/>
            <person name="Banfield J.F."/>
        </authorList>
    </citation>
    <scope>NUCLEOTIDE SEQUENCE [LARGE SCALE GENOMIC DNA]</scope>
    <source>
        <strain evidence="4">RIFCSPLOWO2_12_FULL_64_10</strain>
    </source>
</reference>